<evidence type="ECO:0000313" key="3">
    <source>
        <dbReference type="EMBL" id="SPO07655.1"/>
    </source>
</evidence>
<evidence type="ECO:0000313" key="4">
    <source>
        <dbReference type="Proteomes" id="UP001187682"/>
    </source>
</evidence>
<dbReference type="GO" id="GO:0016020">
    <property type="term" value="C:membrane"/>
    <property type="evidence" value="ECO:0007669"/>
    <property type="project" value="TreeGrafter"/>
</dbReference>
<dbReference type="PROSITE" id="PS51257">
    <property type="entry name" value="PROKAR_LIPOPROTEIN"/>
    <property type="match status" value="1"/>
</dbReference>
<name>A0AAE8N7F5_9PEZI</name>
<dbReference type="InterPro" id="IPR010721">
    <property type="entry name" value="UstE-like"/>
</dbReference>
<dbReference type="PANTHER" id="PTHR32251">
    <property type="entry name" value="3-OXO-5-ALPHA-STEROID 4-DEHYDROGENASE"/>
    <property type="match status" value="1"/>
</dbReference>
<feature type="transmembrane region" description="Helical" evidence="2">
    <location>
        <begin position="37"/>
        <end position="57"/>
    </location>
</feature>
<keyword evidence="2" id="KW-1133">Transmembrane helix</keyword>
<dbReference type="Pfam" id="PF06966">
    <property type="entry name" value="DUF1295"/>
    <property type="match status" value="1"/>
</dbReference>
<proteinExistence type="predicted"/>
<evidence type="ECO:0000256" key="1">
    <source>
        <dbReference type="SAM" id="MobiDB-lite"/>
    </source>
</evidence>
<feature type="transmembrane region" description="Helical" evidence="2">
    <location>
        <begin position="143"/>
        <end position="166"/>
    </location>
</feature>
<dbReference type="PANTHER" id="PTHR32251:SF15">
    <property type="entry name" value="3-OXO-5-ALPHA-STEROID 4-DEHYDROGENASE (DUF1295)"/>
    <property type="match status" value="1"/>
</dbReference>
<comment type="caution">
    <text evidence="3">The sequence shown here is derived from an EMBL/GenBank/DDBJ whole genome shotgun (WGS) entry which is preliminary data.</text>
</comment>
<gene>
    <name evidence="3" type="ORF">DNG_10350</name>
</gene>
<evidence type="ECO:0008006" key="5">
    <source>
        <dbReference type="Google" id="ProtNLM"/>
    </source>
</evidence>
<organism evidence="3 4">
    <name type="scientific">Cephalotrichum gorgonifer</name>
    <dbReference type="NCBI Taxonomy" id="2041049"/>
    <lineage>
        <taxon>Eukaryota</taxon>
        <taxon>Fungi</taxon>
        <taxon>Dikarya</taxon>
        <taxon>Ascomycota</taxon>
        <taxon>Pezizomycotina</taxon>
        <taxon>Sordariomycetes</taxon>
        <taxon>Hypocreomycetidae</taxon>
        <taxon>Microascales</taxon>
        <taxon>Microascaceae</taxon>
        <taxon>Cephalotrichum</taxon>
    </lineage>
</organism>
<dbReference type="Proteomes" id="UP001187682">
    <property type="component" value="Unassembled WGS sequence"/>
</dbReference>
<dbReference type="PROSITE" id="PS50244">
    <property type="entry name" value="S5A_REDUCTASE"/>
    <property type="match status" value="1"/>
</dbReference>
<sequence length="364" mass="39901">MEVKALDEWNLGLTALITIGYQLFFFSIAYGCQFDLLTDLAGGTNFALLSLITLFFSEDPHPRRILASALLTLWALRLSAFLFYRILKTGHDTRFDGMRHRFFAFLTFWIFQMMWVWAVSLPVTLGNSAAVAAAARRAGGEEAFGTAGDVAGVVMFGVGFLVEVVADGQRYAFRRRHGGGSAAVCEGGLWRFSRHPNYFGDILAQFGIYTISTSSATTLPASASGPLYASIVGPLFITLLLLFLSGLPLSERPVAKRRYELDLGWDAYEAYLRRTSPLFPFPPGLYERVPVWLKRTLFLEFPMYVFEPGRDSKIGKGEGRAKEGGKESGEGGQESGEGGQESGDEGSDQGSGNGAREVTEARAE</sequence>
<keyword evidence="2" id="KW-0812">Transmembrane</keyword>
<evidence type="ECO:0000256" key="2">
    <source>
        <dbReference type="SAM" id="Phobius"/>
    </source>
</evidence>
<feature type="compositionally biased region" description="Gly residues" evidence="1">
    <location>
        <begin position="330"/>
        <end position="341"/>
    </location>
</feature>
<protein>
    <recommendedName>
        <fullName evidence="5">Steroid 5-alpha reductase C-terminal domain-containing protein</fullName>
    </recommendedName>
</protein>
<keyword evidence="4" id="KW-1185">Reference proteome</keyword>
<feature type="transmembrane region" description="Helical" evidence="2">
    <location>
        <begin position="63"/>
        <end position="83"/>
    </location>
</feature>
<dbReference type="EMBL" id="ONZQ02000023">
    <property type="protein sequence ID" value="SPO07655.1"/>
    <property type="molecule type" value="Genomic_DNA"/>
</dbReference>
<dbReference type="Gene3D" id="1.20.120.1630">
    <property type="match status" value="1"/>
</dbReference>
<accession>A0AAE8N7F5</accession>
<feature type="region of interest" description="Disordered" evidence="1">
    <location>
        <begin position="312"/>
        <end position="364"/>
    </location>
</feature>
<feature type="compositionally biased region" description="Basic and acidic residues" evidence="1">
    <location>
        <begin position="312"/>
        <end position="329"/>
    </location>
</feature>
<feature type="transmembrane region" description="Helical" evidence="2">
    <location>
        <begin position="227"/>
        <end position="249"/>
    </location>
</feature>
<feature type="transmembrane region" description="Helical" evidence="2">
    <location>
        <begin position="103"/>
        <end position="123"/>
    </location>
</feature>
<reference evidence="3" key="1">
    <citation type="submission" date="2018-03" db="EMBL/GenBank/DDBJ databases">
        <authorList>
            <person name="Guldener U."/>
        </authorList>
    </citation>
    <scope>NUCLEOTIDE SEQUENCE</scope>
</reference>
<keyword evidence="2" id="KW-0472">Membrane</keyword>
<dbReference type="AlphaFoldDB" id="A0AAE8N7F5"/>
<feature type="transmembrane region" description="Helical" evidence="2">
    <location>
        <begin position="12"/>
        <end position="30"/>
    </location>
</feature>